<feature type="compositionally biased region" description="Basic and acidic residues" evidence="1">
    <location>
        <begin position="487"/>
        <end position="498"/>
    </location>
</feature>
<dbReference type="AlphaFoldDB" id="A0A093USA3"/>
<comment type="caution">
    <text evidence="3">The sequence shown here is derived from an EMBL/GenBank/DDBJ whole genome shotgun (WGS) entry which is preliminary data.</text>
</comment>
<keyword evidence="2" id="KW-0732">Signal</keyword>
<feature type="signal peptide" evidence="2">
    <location>
        <begin position="1"/>
        <end position="17"/>
    </location>
</feature>
<feature type="compositionally biased region" description="Low complexity" evidence="1">
    <location>
        <begin position="410"/>
        <end position="429"/>
    </location>
</feature>
<evidence type="ECO:0000313" key="3">
    <source>
        <dbReference type="EMBL" id="KFX42815.1"/>
    </source>
</evidence>
<feature type="chain" id="PRO_5001888706" evidence="2">
    <location>
        <begin position="18"/>
        <end position="644"/>
    </location>
</feature>
<feature type="compositionally biased region" description="Low complexity" evidence="1">
    <location>
        <begin position="592"/>
        <end position="603"/>
    </location>
</feature>
<feature type="region of interest" description="Disordered" evidence="1">
    <location>
        <begin position="551"/>
        <end position="611"/>
    </location>
</feature>
<feature type="compositionally biased region" description="Polar residues" evidence="1">
    <location>
        <begin position="348"/>
        <end position="362"/>
    </location>
</feature>
<gene>
    <name evidence="3" type="ORF">GQ26_0400130</name>
</gene>
<evidence type="ECO:0000256" key="1">
    <source>
        <dbReference type="SAM" id="MobiDB-lite"/>
    </source>
</evidence>
<feature type="compositionally biased region" description="Pro residues" evidence="1">
    <location>
        <begin position="190"/>
        <end position="199"/>
    </location>
</feature>
<feature type="compositionally biased region" description="Polar residues" evidence="1">
    <location>
        <begin position="159"/>
        <end position="186"/>
    </location>
</feature>
<name>A0A093USA3_TALMA</name>
<accession>A0A093USA3</accession>
<reference evidence="3" key="1">
    <citation type="journal article" date="2014" name="PLoS Genet.">
        <title>Signature Gene Expression Reveals Novel Clues to the Molecular Mechanisms of Dimorphic Transition in Penicillium marneffei.</title>
        <authorList>
            <person name="Yang E."/>
            <person name="Wang G."/>
            <person name="Cai J."/>
            <person name="Woo P.C."/>
            <person name="Lau S.K."/>
            <person name="Yuen K.-Y."/>
            <person name="Chow W.-N."/>
            <person name="Lin X."/>
        </authorList>
    </citation>
    <scope>NUCLEOTIDE SEQUENCE [LARGE SCALE GENOMIC DNA]</scope>
    <source>
        <strain evidence="3">PM1</strain>
    </source>
</reference>
<sequence>MVQSKLTLLALASTALAGVVRREDPEVDDLIPEDLSYLLPLDWVTPTLDYFEETDPLPTPFVQAFSDYLQEPHSTYLSTGLPLYLPPPTEDALPPFITSFPGDGEFAHTKDSPKPTTFIPTIPHPAPLGASYAGPPPTFSEPSRPEESQLATPPPAFKASSSHPPIPSSQAQTPYASPSKRPSTGGQPAPSIPASPKPMGPWDGLDPVKPSGYLETPSWSSHIPPPSKSTPGPEGSEKNHGITPSALSEAYLRPSLPFNSIPDELSEPHGNSPGSSHQAPPPYESEQETHSPPPNFASGSSARPDSSPPATSDQLPPLHGSYQGPPPFNSGLDGPSGESSPPAESHKTNPQPESYQGPSPTVTVPEEPSQPKGSPPAETHQIPPPLTKPYQESFPPPFVSAAGEQPKPESSSTQSYQLPPLSSLHSSYPGDVDIPPEPTNSHEEPSPHYGAAPLASYTCSSLDEAPADAHSPHPGETSPPAIIPPFENDKEPHDHELAPSHPVSASEKPRVTHTNVYVPHFSKPEPAGTEAPSVSHAAIPTTVPSNCADVNSKPAIPSPTSGKPQLQGTTGEHHLSGSPSHMHLAEASGVVEQPPATEAAPEPSKMGVPNADESAFHYSSFAPTSAVPITALLETFGALAFFFL</sequence>
<organism evidence="3">
    <name type="scientific">Talaromyces marneffei PM1</name>
    <dbReference type="NCBI Taxonomy" id="1077442"/>
    <lineage>
        <taxon>Eukaryota</taxon>
        <taxon>Fungi</taxon>
        <taxon>Dikarya</taxon>
        <taxon>Ascomycota</taxon>
        <taxon>Pezizomycotina</taxon>
        <taxon>Eurotiomycetes</taxon>
        <taxon>Eurotiomycetidae</taxon>
        <taxon>Eurotiales</taxon>
        <taxon>Trichocomaceae</taxon>
        <taxon>Talaromyces</taxon>
        <taxon>Talaromyces sect. Talaromyces</taxon>
    </lineage>
</organism>
<evidence type="ECO:0000256" key="2">
    <source>
        <dbReference type="SAM" id="SignalP"/>
    </source>
</evidence>
<dbReference type="EMBL" id="JPOX01000040">
    <property type="protein sequence ID" value="KFX42815.1"/>
    <property type="molecule type" value="Genomic_DNA"/>
</dbReference>
<dbReference type="HOGENOM" id="CLU_425198_0_0_1"/>
<feature type="compositionally biased region" description="Polar residues" evidence="1">
    <location>
        <begin position="297"/>
        <end position="314"/>
    </location>
</feature>
<feature type="region of interest" description="Disordered" evidence="1">
    <location>
        <begin position="101"/>
        <end position="510"/>
    </location>
</feature>
<protein>
    <submittedName>
        <fullName evidence="3">Uncharacterized protein</fullName>
    </submittedName>
</protein>
<proteinExistence type="predicted"/>
<feature type="compositionally biased region" description="Polar residues" evidence="1">
    <location>
        <begin position="558"/>
        <end position="570"/>
    </location>
</feature>